<dbReference type="PANTHER" id="PTHR48104:SF30">
    <property type="entry name" value="METACASPASE-1"/>
    <property type="match status" value="1"/>
</dbReference>
<reference evidence="6" key="1">
    <citation type="submission" date="2021-11" db="EMBL/GenBank/DDBJ databases">
        <authorList>
            <consortium name="Genoscope - CEA"/>
            <person name="William W."/>
        </authorList>
    </citation>
    <scope>NUCLEOTIDE SEQUENCE</scope>
</reference>
<evidence type="ECO:0000256" key="3">
    <source>
        <dbReference type="SAM" id="MobiDB-lite"/>
    </source>
</evidence>
<dbReference type="Proteomes" id="UP000789595">
    <property type="component" value="Unassembled WGS sequence"/>
</dbReference>
<dbReference type="Gene3D" id="3.40.50.12660">
    <property type="match status" value="1"/>
</dbReference>
<feature type="domain" description="Peptidase C14 caspase" evidence="5">
    <location>
        <begin position="46"/>
        <end position="162"/>
    </location>
</feature>
<feature type="compositionally biased region" description="Basic residues" evidence="3">
    <location>
        <begin position="191"/>
        <end position="200"/>
    </location>
</feature>
<dbReference type="GO" id="GO:0004197">
    <property type="term" value="F:cysteine-type endopeptidase activity"/>
    <property type="evidence" value="ECO:0007669"/>
    <property type="project" value="InterPro"/>
</dbReference>
<sequence length="236" mass="25860">MGQYEKDKKELLEKIEQLEHKLKKAKQSGDKDDVDKYSRKLADRRAKLASDGCRLTSVMDCCHSGTGLDLPFTYVQGRGWSVDSLPAFSPGDVQMFSGCRDDQTSADVVAGGQAGGAMTNAFLAVLDNARHDLKYHELMDALHRELRRKRMSQKPQLSSSQRFDLRDRVFCLTDGFVPNGNANLGRPPRQPGHRPHRKHGQAMGGMNLEDFLAGGGGGMAMAAMGGLLLSMALGDH</sequence>
<dbReference type="GO" id="GO:0005737">
    <property type="term" value="C:cytoplasm"/>
    <property type="evidence" value="ECO:0007669"/>
    <property type="project" value="TreeGrafter"/>
</dbReference>
<comment type="caution">
    <text evidence="6">The sequence shown here is derived from an EMBL/GenBank/DDBJ whole genome shotgun (WGS) entry which is preliminary data.</text>
</comment>
<keyword evidence="7" id="KW-1185">Reference proteome</keyword>
<dbReference type="Pfam" id="PF00656">
    <property type="entry name" value="Peptidase_C14"/>
    <property type="match status" value="1"/>
</dbReference>
<name>A0A8J2SJ38_9STRA</name>
<dbReference type="InterPro" id="IPR050452">
    <property type="entry name" value="Metacaspase"/>
</dbReference>
<dbReference type="OrthoDB" id="3223806at2759"/>
<evidence type="ECO:0000259" key="5">
    <source>
        <dbReference type="Pfam" id="PF00656"/>
    </source>
</evidence>
<evidence type="ECO:0000256" key="4">
    <source>
        <dbReference type="SAM" id="Phobius"/>
    </source>
</evidence>
<keyword evidence="2" id="KW-0175">Coiled coil</keyword>
<comment type="similarity">
    <text evidence="1">Belongs to the peptidase C14B family.</text>
</comment>
<evidence type="ECO:0000313" key="7">
    <source>
        <dbReference type="Proteomes" id="UP000789595"/>
    </source>
</evidence>
<feature type="transmembrane region" description="Helical" evidence="4">
    <location>
        <begin position="211"/>
        <end position="233"/>
    </location>
</feature>
<protein>
    <recommendedName>
        <fullName evidence="5">Peptidase C14 caspase domain-containing protein</fullName>
    </recommendedName>
</protein>
<evidence type="ECO:0000313" key="6">
    <source>
        <dbReference type="EMBL" id="CAH0371706.1"/>
    </source>
</evidence>
<dbReference type="GO" id="GO:0006508">
    <property type="term" value="P:proteolysis"/>
    <property type="evidence" value="ECO:0007669"/>
    <property type="project" value="InterPro"/>
</dbReference>
<keyword evidence="4" id="KW-0812">Transmembrane</keyword>
<feature type="region of interest" description="Disordered" evidence="3">
    <location>
        <begin position="180"/>
        <end position="202"/>
    </location>
</feature>
<accession>A0A8J2SJ38</accession>
<dbReference type="InterPro" id="IPR011600">
    <property type="entry name" value="Pept_C14_caspase"/>
</dbReference>
<feature type="coiled-coil region" evidence="2">
    <location>
        <begin position="1"/>
        <end position="28"/>
    </location>
</feature>
<gene>
    <name evidence="6" type="ORF">PECAL_3P16580</name>
</gene>
<dbReference type="EMBL" id="CAKKNE010000003">
    <property type="protein sequence ID" value="CAH0371706.1"/>
    <property type="molecule type" value="Genomic_DNA"/>
</dbReference>
<proteinExistence type="inferred from homology"/>
<keyword evidence="4" id="KW-0472">Membrane</keyword>
<dbReference type="AlphaFoldDB" id="A0A8J2SJ38"/>
<organism evidence="6 7">
    <name type="scientific">Pelagomonas calceolata</name>
    <dbReference type="NCBI Taxonomy" id="35677"/>
    <lineage>
        <taxon>Eukaryota</taxon>
        <taxon>Sar</taxon>
        <taxon>Stramenopiles</taxon>
        <taxon>Ochrophyta</taxon>
        <taxon>Pelagophyceae</taxon>
        <taxon>Pelagomonadales</taxon>
        <taxon>Pelagomonadaceae</taxon>
        <taxon>Pelagomonas</taxon>
    </lineage>
</organism>
<evidence type="ECO:0000256" key="1">
    <source>
        <dbReference type="ARBA" id="ARBA00009005"/>
    </source>
</evidence>
<dbReference type="PANTHER" id="PTHR48104">
    <property type="entry name" value="METACASPASE-4"/>
    <property type="match status" value="1"/>
</dbReference>
<evidence type="ECO:0000256" key="2">
    <source>
        <dbReference type="SAM" id="Coils"/>
    </source>
</evidence>
<keyword evidence="4" id="KW-1133">Transmembrane helix</keyword>